<name>A0A1G7LHD4_9BACT</name>
<accession>A0A1G7LHD4</accession>
<dbReference type="Pfam" id="PF05362">
    <property type="entry name" value="Lon_C"/>
    <property type="match status" value="1"/>
</dbReference>
<dbReference type="Gene3D" id="3.30.230.10">
    <property type="match status" value="1"/>
</dbReference>
<evidence type="ECO:0000313" key="6">
    <source>
        <dbReference type="Proteomes" id="UP000199355"/>
    </source>
</evidence>
<dbReference type="Pfam" id="PF13654">
    <property type="entry name" value="AAA_32"/>
    <property type="match status" value="1"/>
</dbReference>
<dbReference type="GO" id="GO:0004252">
    <property type="term" value="F:serine-type endopeptidase activity"/>
    <property type="evidence" value="ECO:0007669"/>
    <property type="project" value="UniProtKB-UniRule"/>
</dbReference>
<sequence>MPTITPLPASRLHATFDPARVPWEDSRQIPQPRNGRRNPFQPRAMQALDLALQIKALGYNVYLSGDPDLGRSHMLLAYLRPQARKAPTPPDLVYVHNFADPDRPTLLALPAGLGKKLKQSLNELVEQIEKELPRRFEAGAYVKRRARLVDTFQNARLGLLRKMNSVAVDKGFNLDMDDSGGLTLYPLVEGKRLSEEEFDRLDSTVRLKLKTRGDTLVQAMSGFMRQLSRAEETLQDGERDLEREALNQVLDAQLNPLRQRFLKACPQVPGLTAYFDALREDMLKNPDAFLQREAPAAPGDHGQGADDVRYRYAANLLVDNNNLTGAPVVVEDHPTAVNLLGCVERESEMGALVTDFTLIRAGSLHRANGGFLVLHVEDLLQHPTAWEGLLRALRANEARIEDTGENPDTAIRTKGITPDPVPLELKVLLIGDDELYETLLLNDERFPKLFRIKAHMAEVTERTAANIRAYLTHLSVMIDEDALPPFDRTALAWLIDLGSHLCEDQRRLSLRFPLLREIMIEAAALARLRGAAMVDAPVLEEAYAARTYRANLVEEAFMEDYDREMIKVRTAGSAIGQVNGLSVTWHGDFEFGLPHRISCSVGVGHEGIMDLEREAELGGPIHTKAMMILKSYLTDQFARKKPLVLSASLYFDQSYAGIEGDSASGAELAALLSALAEAPVRLDLAFTGAVNHTGQILAVGGVTSKIEGFYKVCARHGLTGTQGVIIPHDNADHLMLAPDVLAAVEQGRFAIYTVRSIEEALTLLTGLPVGRRLKNSGFTRGSLYDKVDRRLEQLGDYAQNAFRRPRRS</sequence>
<dbReference type="InterPro" id="IPR020568">
    <property type="entry name" value="Ribosomal_Su5_D2-typ_SF"/>
</dbReference>
<dbReference type="InterPro" id="IPR046844">
    <property type="entry name" value="Lon-like_helical"/>
</dbReference>
<dbReference type="PANTHER" id="PTHR10046">
    <property type="entry name" value="ATP DEPENDENT LON PROTEASE FAMILY MEMBER"/>
    <property type="match status" value="1"/>
</dbReference>
<feature type="domain" description="Lon proteolytic" evidence="4">
    <location>
        <begin position="572"/>
        <end position="767"/>
    </location>
</feature>
<dbReference type="RefSeq" id="WP_092153323.1">
    <property type="nucleotide sequence ID" value="NZ_FNBX01000006.1"/>
</dbReference>
<gene>
    <name evidence="5" type="ORF">SAMN05192586_10679</name>
</gene>
<dbReference type="Gene3D" id="1.10.8.60">
    <property type="match status" value="1"/>
</dbReference>
<evidence type="ECO:0000256" key="3">
    <source>
        <dbReference type="SAM" id="MobiDB-lite"/>
    </source>
</evidence>
<dbReference type="InterPro" id="IPR014721">
    <property type="entry name" value="Ribsml_uS5_D2-typ_fold_subgr"/>
</dbReference>
<dbReference type="InterPro" id="IPR046843">
    <property type="entry name" value="LonB_AAA-LID"/>
</dbReference>
<comment type="similarity">
    <text evidence="2">Belongs to the peptidase S16 family.</text>
</comment>
<dbReference type="GO" id="GO:0004176">
    <property type="term" value="F:ATP-dependent peptidase activity"/>
    <property type="evidence" value="ECO:0007669"/>
    <property type="project" value="UniProtKB-UniRule"/>
</dbReference>
<dbReference type="SUPFAM" id="SSF54211">
    <property type="entry name" value="Ribosomal protein S5 domain 2-like"/>
    <property type="match status" value="1"/>
</dbReference>
<dbReference type="Pfam" id="PF20436">
    <property type="entry name" value="LonB_AAA-LID"/>
    <property type="match status" value="1"/>
</dbReference>
<keyword evidence="6" id="KW-1185">Reference proteome</keyword>
<evidence type="ECO:0000313" key="5">
    <source>
        <dbReference type="EMBL" id="SDF48972.1"/>
    </source>
</evidence>
<comment type="catalytic activity">
    <reaction evidence="2">
        <text>Hydrolysis of proteins in presence of ATP.</text>
        <dbReference type="EC" id="3.4.21.53"/>
    </reaction>
</comment>
<evidence type="ECO:0000259" key="4">
    <source>
        <dbReference type="PROSITE" id="PS51786"/>
    </source>
</evidence>
<dbReference type="Pfam" id="PF20437">
    <property type="entry name" value="LonC_helical"/>
    <property type="match status" value="1"/>
</dbReference>
<dbReference type="EC" id="3.4.21.53" evidence="2"/>
<proteinExistence type="inferred from homology"/>
<dbReference type="InterPro" id="IPR008269">
    <property type="entry name" value="Lon_proteolytic"/>
</dbReference>
<dbReference type="STRING" id="571438.SAMN05192586_10679"/>
<dbReference type="PRINTS" id="PR00830">
    <property type="entry name" value="ENDOLAPTASE"/>
</dbReference>
<dbReference type="GO" id="GO:0030163">
    <property type="term" value="P:protein catabolic process"/>
    <property type="evidence" value="ECO:0007669"/>
    <property type="project" value="InterPro"/>
</dbReference>
<dbReference type="InterPro" id="IPR027065">
    <property type="entry name" value="Lon_Prtase"/>
</dbReference>
<dbReference type="InterPro" id="IPR027417">
    <property type="entry name" value="P-loop_NTPase"/>
</dbReference>
<feature type="active site" evidence="2">
    <location>
        <position position="662"/>
    </location>
</feature>
<evidence type="ECO:0000256" key="2">
    <source>
        <dbReference type="PROSITE-ProRule" id="PRU01122"/>
    </source>
</evidence>
<evidence type="ECO:0000256" key="1">
    <source>
        <dbReference type="ARBA" id="ARBA00022670"/>
    </source>
</evidence>
<dbReference type="Gene3D" id="3.40.50.300">
    <property type="entry name" value="P-loop containing nucleotide triphosphate hydrolases"/>
    <property type="match status" value="2"/>
</dbReference>
<feature type="active site" evidence="2">
    <location>
        <position position="705"/>
    </location>
</feature>
<reference evidence="6" key="1">
    <citation type="submission" date="2016-10" db="EMBL/GenBank/DDBJ databases">
        <authorList>
            <person name="Varghese N."/>
            <person name="Submissions S."/>
        </authorList>
    </citation>
    <scope>NUCLEOTIDE SEQUENCE [LARGE SCALE GENOMIC DNA]</scope>
    <source>
        <strain evidence="6">KHC7</strain>
    </source>
</reference>
<dbReference type="GO" id="GO:0006508">
    <property type="term" value="P:proteolysis"/>
    <property type="evidence" value="ECO:0007669"/>
    <property type="project" value="UniProtKB-KW"/>
</dbReference>
<dbReference type="InterPro" id="IPR041699">
    <property type="entry name" value="AAA_32"/>
</dbReference>
<dbReference type="AlphaFoldDB" id="A0A1G7LHD4"/>
<protein>
    <recommendedName>
        <fullName evidence="2">endopeptidase La</fullName>
        <ecNumber evidence="2">3.4.21.53</ecNumber>
    </recommendedName>
</protein>
<dbReference type="EMBL" id="FNBX01000006">
    <property type="protein sequence ID" value="SDF48972.1"/>
    <property type="molecule type" value="Genomic_DNA"/>
</dbReference>
<keyword evidence="1 2" id="KW-0645">Protease</keyword>
<feature type="region of interest" description="Disordered" evidence="3">
    <location>
        <begin position="22"/>
        <end position="41"/>
    </location>
</feature>
<dbReference type="GO" id="GO:0005524">
    <property type="term" value="F:ATP binding"/>
    <property type="evidence" value="ECO:0007669"/>
    <property type="project" value="InterPro"/>
</dbReference>
<keyword evidence="2" id="KW-0378">Hydrolase</keyword>
<dbReference type="OrthoDB" id="9758568at2"/>
<dbReference type="Proteomes" id="UP000199355">
    <property type="component" value="Unassembled WGS sequence"/>
</dbReference>
<keyword evidence="2" id="KW-0720">Serine protease</keyword>
<dbReference type="PROSITE" id="PS51786">
    <property type="entry name" value="LON_PROTEOLYTIC"/>
    <property type="match status" value="1"/>
</dbReference>
<organism evidence="5 6">
    <name type="scientific">Desulfovibrio legallii</name>
    <dbReference type="NCBI Taxonomy" id="571438"/>
    <lineage>
        <taxon>Bacteria</taxon>
        <taxon>Pseudomonadati</taxon>
        <taxon>Thermodesulfobacteriota</taxon>
        <taxon>Desulfovibrionia</taxon>
        <taxon>Desulfovibrionales</taxon>
        <taxon>Desulfovibrionaceae</taxon>
        <taxon>Desulfovibrio</taxon>
    </lineage>
</organism>